<dbReference type="InterPro" id="IPR001202">
    <property type="entry name" value="WW_dom"/>
</dbReference>
<dbReference type="Pfam" id="PF00022">
    <property type="entry name" value="Actin"/>
    <property type="match status" value="1"/>
</dbReference>
<dbReference type="PANTHER" id="PTHR47522:SF2">
    <property type="entry name" value="PROTEIN SALVADOR HOMOLOG 1"/>
    <property type="match status" value="1"/>
</dbReference>
<dbReference type="PANTHER" id="PTHR47522">
    <property type="entry name" value="SALVADOR FAMILY WW DOMAIN-CONTAINING PROTEIN 1"/>
    <property type="match status" value="1"/>
</dbReference>
<dbReference type="InterPro" id="IPR004000">
    <property type="entry name" value="Actin"/>
</dbReference>
<evidence type="ECO:0000259" key="5">
    <source>
        <dbReference type="PROSITE" id="PS50020"/>
    </source>
</evidence>
<feature type="compositionally biased region" description="Acidic residues" evidence="4">
    <location>
        <begin position="183"/>
        <end position="193"/>
    </location>
</feature>
<evidence type="ECO:0000256" key="3">
    <source>
        <dbReference type="ARBA" id="ARBA00023212"/>
    </source>
</evidence>
<feature type="compositionally biased region" description="Polar residues" evidence="4">
    <location>
        <begin position="207"/>
        <end position="225"/>
    </location>
</feature>
<dbReference type="InterPro" id="IPR036020">
    <property type="entry name" value="WW_dom_sf"/>
</dbReference>
<name>A0AA88HZU5_ARTSF</name>
<dbReference type="InterPro" id="IPR004001">
    <property type="entry name" value="Actin_CS"/>
</dbReference>
<dbReference type="Gene3D" id="2.20.70.10">
    <property type="match status" value="2"/>
</dbReference>
<dbReference type="Pfam" id="PF00397">
    <property type="entry name" value="WW"/>
    <property type="match status" value="1"/>
</dbReference>
<evidence type="ECO:0000313" key="7">
    <source>
        <dbReference type="Proteomes" id="UP001187531"/>
    </source>
</evidence>
<evidence type="ECO:0000256" key="4">
    <source>
        <dbReference type="SAM" id="MobiDB-lite"/>
    </source>
</evidence>
<comment type="subcellular location">
    <subcellularLocation>
        <location evidence="1">Cytoplasm</location>
    </subcellularLocation>
</comment>
<dbReference type="InterPro" id="IPR043129">
    <property type="entry name" value="ATPase_NBD"/>
</dbReference>
<dbReference type="EMBL" id="JAVRJZ010000006">
    <property type="protein sequence ID" value="KAK2721195.1"/>
    <property type="molecule type" value="Genomic_DNA"/>
</dbReference>
<organism evidence="6 7">
    <name type="scientific">Artemia franciscana</name>
    <name type="common">Brine shrimp</name>
    <name type="synonym">Artemia sanfranciscana</name>
    <dbReference type="NCBI Taxonomy" id="6661"/>
    <lineage>
        <taxon>Eukaryota</taxon>
        <taxon>Metazoa</taxon>
        <taxon>Ecdysozoa</taxon>
        <taxon>Arthropoda</taxon>
        <taxon>Crustacea</taxon>
        <taxon>Branchiopoda</taxon>
        <taxon>Anostraca</taxon>
        <taxon>Artemiidae</taxon>
        <taxon>Artemia</taxon>
    </lineage>
</organism>
<accession>A0AA88HZU5</accession>
<dbReference type="GO" id="GO:0035329">
    <property type="term" value="P:hippo signaling"/>
    <property type="evidence" value="ECO:0007669"/>
    <property type="project" value="InterPro"/>
</dbReference>
<dbReference type="GO" id="GO:0006915">
    <property type="term" value="P:apoptotic process"/>
    <property type="evidence" value="ECO:0007669"/>
    <property type="project" value="InterPro"/>
</dbReference>
<dbReference type="FunFam" id="3.30.420.40:FF:000058">
    <property type="entry name" value="Putative actin-related protein 5"/>
    <property type="match status" value="1"/>
</dbReference>
<comment type="caution">
    <text evidence="6">The sequence shown here is derived from an EMBL/GenBank/DDBJ whole genome shotgun (WGS) entry which is preliminary data.</text>
</comment>
<keyword evidence="2" id="KW-0963">Cytoplasm</keyword>
<dbReference type="AlphaFoldDB" id="A0AA88HZU5"/>
<dbReference type="GO" id="GO:0043065">
    <property type="term" value="P:positive regulation of apoptotic process"/>
    <property type="evidence" value="ECO:0007669"/>
    <property type="project" value="TreeGrafter"/>
</dbReference>
<keyword evidence="3" id="KW-0206">Cytoskeleton</keyword>
<dbReference type="GO" id="GO:0008285">
    <property type="term" value="P:negative regulation of cell population proliferation"/>
    <property type="evidence" value="ECO:0007669"/>
    <property type="project" value="TreeGrafter"/>
</dbReference>
<dbReference type="SMART" id="SM00456">
    <property type="entry name" value="WW"/>
    <property type="match status" value="2"/>
</dbReference>
<dbReference type="PROSITE" id="PS00432">
    <property type="entry name" value="ACTINS_2"/>
    <property type="match status" value="1"/>
</dbReference>
<dbReference type="GO" id="GO:0060090">
    <property type="term" value="F:molecular adaptor activity"/>
    <property type="evidence" value="ECO:0007669"/>
    <property type="project" value="InterPro"/>
</dbReference>
<dbReference type="SUPFAM" id="SSF53067">
    <property type="entry name" value="Actin-like ATPase domain"/>
    <property type="match status" value="1"/>
</dbReference>
<sequence length="254" mass="28264">SMKLKIVSSNSPAERKYGAWIGGSILGSLGTFQQMWISKQEYEEGGKNQIVAANEEEERTPLPSGWEERLDNNGRTYYVDHNTRTTQWDRPTLLPTQDVNVSLGDTVGNSILQTSFQPNDHNTSGQRSFNYAPLASSEEESQTQFLITDLRRFITRYPTIETVLDTENSDLSDDESVALLINNEEEAVTDGDSETNSPVRRRPVQSLPGSPQSPNRGSFTPQQLSEEGLPPGWTLQVASSGCIFFIDHTTKTTT</sequence>
<feature type="domain" description="WW" evidence="5">
    <location>
        <begin position="227"/>
        <end position="254"/>
    </location>
</feature>
<dbReference type="GO" id="GO:0005829">
    <property type="term" value="C:cytosol"/>
    <property type="evidence" value="ECO:0007669"/>
    <property type="project" value="TreeGrafter"/>
</dbReference>
<proteinExistence type="predicted"/>
<dbReference type="SUPFAM" id="SSF51045">
    <property type="entry name" value="WW domain"/>
    <property type="match status" value="2"/>
</dbReference>
<keyword evidence="7" id="KW-1185">Reference proteome</keyword>
<feature type="non-terminal residue" evidence="6">
    <location>
        <position position="1"/>
    </location>
</feature>
<dbReference type="CDD" id="cd00201">
    <property type="entry name" value="WW"/>
    <property type="match status" value="2"/>
</dbReference>
<evidence type="ECO:0000256" key="1">
    <source>
        <dbReference type="ARBA" id="ARBA00004496"/>
    </source>
</evidence>
<dbReference type="PROSITE" id="PS01159">
    <property type="entry name" value="WW_DOMAIN_1"/>
    <property type="match status" value="1"/>
</dbReference>
<dbReference type="InterPro" id="IPR030030">
    <property type="entry name" value="Sav"/>
</dbReference>
<feature type="domain" description="WW" evidence="5">
    <location>
        <begin position="60"/>
        <end position="93"/>
    </location>
</feature>
<protein>
    <recommendedName>
        <fullName evidence="5">WW domain-containing protein</fullName>
    </recommendedName>
</protein>
<gene>
    <name evidence="6" type="ORF">QYM36_003463</name>
</gene>
<dbReference type="PROSITE" id="PS50020">
    <property type="entry name" value="WW_DOMAIN_2"/>
    <property type="match status" value="2"/>
</dbReference>
<reference evidence="6" key="1">
    <citation type="submission" date="2023-07" db="EMBL/GenBank/DDBJ databases">
        <title>Chromosome-level genome assembly of Artemia franciscana.</title>
        <authorList>
            <person name="Jo E."/>
        </authorList>
    </citation>
    <scope>NUCLEOTIDE SEQUENCE</scope>
    <source>
        <tissue evidence="6">Whole body</tissue>
    </source>
</reference>
<dbReference type="Proteomes" id="UP001187531">
    <property type="component" value="Unassembled WGS sequence"/>
</dbReference>
<feature type="region of interest" description="Disordered" evidence="4">
    <location>
        <begin position="183"/>
        <end position="232"/>
    </location>
</feature>
<evidence type="ECO:0000313" key="6">
    <source>
        <dbReference type="EMBL" id="KAK2721195.1"/>
    </source>
</evidence>
<dbReference type="FunFam" id="2.20.70.10:FF:000017">
    <property type="entry name" value="E3 ubiquitin-protein ligase"/>
    <property type="match status" value="1"/>
</dbReference>
<evidence type="ECO:0000256" key="2">
    <source>
        <dbReference type="ARBA" id="ARBA00022490"/>
    </source>
</evidence>
<dbReference type="Gene3D" id="3.30.420.40">
    <property type="match status" value="2"/>
</dbReference>